<name>A0A0A9AJ28_ARUDO</name>
<dbReference type="EMBL" id="GBRH01248007">
    <property type="protein sequence ID" value="JAD49888.1"/>
    <property type="molecule type" value="Transcribed_RNA"/>
</dbReference>
<protein>
    <submittedName>
        <fullName evidence="1">Uncharacterized protein</fullName>
    </submittedName>
</protein>
<sequence length="54" mass="6359">MTSICSSVFVSVQFPVPKIYSIIRQKLKFCMTNRTAKLFKTSAYINYRNINENY</sequence>
<accession>A0A0A9AJ28</accession>
<proteinExistence type="predicted"/>
<dbReference type="AlphaFoldDB" id="A0A0A9AJ28"/>
<evidence type="ECO:0000313" key="1">
    <source>
        <dbReference type="EMBL" id="JAD49888.1"/>
    </source>
</evidence>
<organism evidence="1">
    <name type="scientific">Arundo donax</name>
    <name type="common">Giant reed</name>
    <name type="synonym">Donax arundinaceus</name>
    <dbReference type="NCBI Taxonomy" id="35708"/>
    <lineage>
        <taxon>Eukaryota</taxon>
        <taxon>Viridiplantae</taxon>
        <taxon>Streptophyta</taxon>
        <taxon>Embryophyta</taxon>
        <taxon>Tracheophyta</taxon>
        <taxon>Spermatophyta</taxon>
        <taxon>Magnoliopsida</taxon>
        <taxon>Liliopsida</taxon>
        <taxon>Poales</taxon>
        <taxon>Poaceae</taxon>
        <taxon>PACMAD clade</taxon>
        <taxon>Arundinoideae</taxon>
        <taxon>Arundineae</taxon>
        <taxon>Arundo</taxon>
    </lineage>
</organism>
<reference evidence="1" key="1">
    <citation type="submission" date="2014-09" db="EMBL/GenBank/DDBJ databases">
        <authorList>
            <person name="Magalhaes I.L.F."/>
            <person name="Oliveira U."/>
            <person name="Santos F.R."/>
            <person name="Vidigal T.H.D.A."/>
            <person name="Brescovit A.D."/>
            <person name="Santos A.J."/>
        </authorList>
    </citation>
    <scope>NUCLEOTIDE SEQUENCE</scope>
    <source>
        <tissue evidence="1">Shoot tissue taken approximately 20 cm above the soil surface</tissue>
    </source>
</reference>
<reference evidence="1" key="2">
    <citation type="journal article" date="2015" name="Data Brief">
        <title>Shoot transcriptome of the giant reed, Arundo donax.</title>
        <authorList>
            <person name="Barrero R.A."/>
            <person name="Guerrero F.D."/>
            <person name="Moolhuijzen P."/>
            <person name="Goolsby J.A."/>
            <person name="Tidwell J."/>
            <person name="Bellgard S.E."/>
            <person name="Bellgard M.I."/>
        </authorList>
    </citation>
    <scope>NUCLEOTIDE SEQUENCE</scope>
    <source>
        <tissue evidence="1">Shoot tissue taken approximately 20 cm above the soil surface</tissue>
    </source>
</reference>